<dbReference type="InterPro" id="IPR036388">
    <property type="entry name" value="WH-like_DNA-bd_sf"/>
</dbReference>
<dbReference type="SUPFAM" id="SSF46767">
    <property type="entry name" value="Methylated DNA-protein cysteine methyltransferase, C-terminal domain"/>
    <property type="match status" value="1"/>
</dbReference>
<reference evidence="8" key="1">
    <citation type="submission" date="2024-07" db="EMBL/GenBank/DDBJ databases">
        <title>Complete genome sequence of Verrucomicrobiaceae bacterium NT6N.</title>
        <authorList>
            <person name="Huang C."/>
            <person name="Takami H."/>
            <person name="Hamasaki K."/>
        </authorList>
    </citation>
    <scope>NUCLEOTIDE SEQUENCE</scope>
    <source>
        <strain evidence="8">NT6N</strain>
    </source>
</reference>
<evidence type="ECO:0000259" key="7">
    <source>
        <dbReference type="Pfam" id="PF01035"/>
    </source>
</evidence>
<dbReference type="InterPro" id="IPR001497">
    <property type="entry name" value="MethylDNA_cys_MeTrfase_AS"/>
</dbReference>
<evidence type="ECO:0000313" key="8">
    <source>
        <dbReference type="EMBL" id="BDS06847.1"/>
    </source>
</evidence>
<dbReference type="PROSITE" id="PS00374">
    <property type="entry name" value="MGMT"/>
    <property type="match status" value="1"/>
</dbReference>
<keyword evidence="3" id="KW-0808">Transferase</keyword>
<dbReference type="KEGG" id="osu:NT6N_18870"/>
<name>A0AAT9FL63_9BACT</name>
<evidence type="ECO:0000256" key="3">
    <source>
        <dbReference type="ARBA" id="ARBA00022679"/>
    </source>
</evidence>
<organism evidence="8">
    <name type="scientific">Oceaniferula spumae</name>
    <dbReference type="NCBI Taxonomy" id="2979115"/>
    <lineage>
        <taxon>Bacteria</taxon>
        <taxon>Pseudomonadati</taxon>
        <taxon>Verrucomicrobiota</taxon>
        <taxon>Verrucomicrobiia</taxon>
        <taxon>Verrucomicrobiales</taxon>
        <taxon>Verrucomicrobiaceae</taxon>
        <taxon>Oceaniferula</taxon>
    </lineage>
</organism>
<dbReference type="Pfam" id="PF01035">
    <property type="entry name" value="DNA_binding_1"/>
    <property type="match status" value="1"/>
</dbReference>
<evidence type="ECO:0000256" key="4">
    <source>
        <dbReference type="ARBA" id="ARBA00022763"/>
    </source>
</evidence>
<keyword evidence="2" id="KW-0489">Methyltransferase</keyword>
<accession>A0AAT9FL63</accession>
<keyword evidence="5" id="KW-0234">DNA repair</keyword>
<protein>
    <recommendedName>
        <fullName evidence="7">Methylated-DNA-[protein]-cysteine S-methyltransferase DNA binding domain-containing protein</fullName>
    </recommendedName>
</protein>
<dbReference type="PANTHER" id="PTHR10815:SF13">
    <property type="entry name" value="METHYLATED-DNA--PROTEIN-CYSTEINE METHYLTRANSFERASE"/>
    <property type="match status" value="1"/>
</dbReference>
<dbReference type="GO" id="GO:0003908">
    <property type="term" value="F:methylated-DNA-[protein]-cysteine S-methyltransferase activity"/>
    <property type="evidence" value="ECO:0007669"/>
    <property type="project" value="UniProtKB-EC"/>
</dbReference>
<dbReference type="InterPro" id="IPR036217">
    <property type="entry name" value="MethylDNA_cys_MeTrfase_DNAb"/>
</dbReference>
<dbReference type="InterPro" id="IPR014048">
    <property type="entry name" value="MethylDNA_cys_MeTrfase_DNA-bd"/>
</dbReference>
<dbReference type="GO" id="GO:0006281">
    <property type="term" value="P:DNA repair"/>
    <property type="evidence" value="ECO:0007669"/>
    <property type="project" value="UniProtKB-KW"/>
</dbReference>
<dbReference type="Gene3D" id="1.10.10.10">
    <property type="entry name" value="Winged helix-like DNA-binding domain superfamily/Winged helix DNA-binding domain"/>
    <property type="match status" value="1"/>
</dbReference>
<evidence type="ECO:0000256" key="2">
    <source>
        <dbReference type="ARBA" id="ARBA00022603"/>
    </source>
</evidence>
<evidence type="ECO:0000256" key="1">
    <source>
        <dbReference type="ARBA" id="ARBA00001286"/>
    </source>
</evidence>
<dbReference type="NCBIfam" id="TIGR00589">
    <property type="entry name" value="ogt"/>
    <property type="match status" value="1"/>
</dbReference>
<dbReference type="EMBL" id="AP026866">
    <property type="protein sequence ID" value="BDS06847.1"/>
    <property type="molecule type" value="Genomic_DNA"/>
</dbReference>
<keyword evidence="4" id="KW-0227">DNA damage</keyword>
<dbReference type="CDD" id="cd06445">
    <property type="entry name" value="ATase"/>
    <property type="match status" value="1"/>
</dbReference>
<proteinExistence type="predicted"/>
<gene>
    <name evidence="8" type="ORF">NT6N_18870</name>
</gene>
<dbReference type="GO" id="GO:0032259">
    <property type="term" value="P:methylation"/>
    <property type="evidence" value="ECO:0007669"/>
    <property type="project" value="UniProtKB-KW"/>
</dbReference>
<comment type="catalytic activity">
    <reaction evidence="6">
        <text>a 6-O-methyl-2'-deoxyguanosine in DNA + L-cysteinyl-[protein] = S-methyl-L-cysteinyl-[protein] + a 2'-deoxyguanosine in DNA</text>
        <dbReference type="Rhea" id="RHEA:24000"/>
        <dbReference type="Rhea" id="RHEA-COMP:10131"/>
        <dbReference type="Rhea" id="RHEA-COMP:10132"/>
        <dbReference type="Rhea" id="RHEA-COMP:11367"/>
        <dbReference type="Rhea" id="RHEA-COMP:11368"/>
        <dbReference type="ChEBI" id="CHEBI:29950"/>
        <dbReference type="ChEBI" id="CHEBI:82612"/>
        <dbReference type="ChEBI" id="CHEBI:85445"/>
        <dbReference type="ChEBI" id="CHEBI:85448"/>
        <dbReference type="EC" id="2.1.1.63"/>
    </reaction>
</comment>
<dbReference type="AlphaFoldDB" id="A0AAT9FL63"/>
<evidence type="ECO:0000256" key="6">
    <source>
        <dbReference type="ARBA" id="ARBA00049348"/>
    </source>
</evidence>
<comment type="catalytic activity">
    <reaction evidence="1">
        <text>a 4-O-methyl-thymidine in DNA + L-cysteinyl-[protein] = a thymidine in DNA + S-methyl-L-cysteinyl-[protein]</text>
        <dbReference type="Rhea" id="RHEA:53428"/>
        <dbReference type="Rhea" id="RHEA-COMP:10131"/>
        <dbReference type="Rhea" id="RHEA-COMP:10132"/>
        <dbReference type="Rhea" id="RHEA-COMP:13555"/>
        <dbReference type="Rhea" id="RHEA-COMP:13556"/>
        <dbReference type="ChEBI" id="CHEBI:29950"/>
        <dbReference type="ChEBI" id="CHEBI:82612"/>
        <dbReference type="ChEBI" id="CHEBI:137386"/>
        <dbReference type="ChEBI" id="CHEBI:137387"/>
        <dbReference type="EC" id="2.1.1.63"/>
    </reaction>
</comment>
<feature type="domain" description="Methylated-DNA-[protein]-cysteine S-methyltransferase DNA binding" evidence="7">
    <location>
        <begin position="7"/>
        <end position="91"/>
    </location>
</feature>
<evidence type="ECO:0000256" key="5">
    <source>
        <dbReference type="ARBA" id="ARBA00023204"/>
    </source>
</evidence>
<sequence>MMREPTAFEQRVYDLLNRIPKGKVVTYKEMAHALDCGSAQAIGQALKRNPYAPEVPCHRVIKTDGNIGGYSGETGGAKLRKKLKLLASEGVKFDSGGSLVSQDVVYRFSDES</sequence>
<dbReference type="PANTHER" id="PTHR10815">
    <property type="entry name" value="METHYLATED-DNA--PROTEIN-CYSTEINE METHYLTRANSFERASE"/>
    <property type="match status" value="1"/>
</dbReference>